<keyword evidence="3 6" id="KW-0863">Zinc-finger</keyword>
<evidence type="ECO:0000313" key="8">
    <source>
        <dbReference type="EMBL" id="CAG9793878.1"/>
    </source>
</evidence>
<evidence type="ECO:0000256" key="1">
    <source>
        <dbReference type="ARBA" id="ARBA00022723"/>
    </source>
</evidence>
<keyword evidence="4 6" id="KW-0862">Zinc</keyword>
<proteinExistence type="predicted"/>
<evidence type="ECO:0000256" key="2">
    <source>
        <dbReference type="ARBA" id="ARBA00022737"/>
    </source>
</evidence>
<keyword evidence="9" id="KW-1185">Reference proteome</keyword>
<dbReference type="PANTHER" id="PTHR46156">
    <property type="entry name" value="CCCH ZINGC FINGER"/>
    <property type="match status" value="1"/>
</dbReference>
<dbReference type="Proteomes" id="UP001153714">
    <property type="component" value="Chromosome 6"/>
</dbReference>
<evidence type="ECO:0000256" key="6">
    <source>
        <dbReference type="PROSITE-ProRule" id="PRU00723"/>
    </source>
</evidence>
<dbReference type="GO" id="GO:0008270">
    <property type="term" value="F:zinc ion binding"/>
    <property type="evidence" value="ECO:0007669"/>
    <property type="project" value="UniProtKB-KW"/>
</dbReference>
<reference evidence="8" key="1">
    <citation type="submission" date="2021-12" db="EMBL/GenBank/DDBJ databases">
        <authorList>
            <person name="King R."/>
        </authorList>
    </citation>
    <scope>NUCLEOTIDE SEQUENCE</scope>
</reference>
<dbReference type="InterPro" id="IPR000571">
    <property type="entry name" value="Znf_CCCH"/>
</dbReference>
<dbReference type="PANTHER" id="PTHR46156:SF1">
    <property type="entry name" value="ZINC FINGER CCCH DOMAIN-CONTAINING PROTEIN 3"/>
    <property type="match status" value="1"/>
</dbReference>
<gene>
    <name evidence="8" type="ORF">DIATSA_LOCUS11291</name>
</gene>
<feature type="zinc finger region" description="C3H1-type" evidence="6">
    <location>
        <begin position="295"/>
        <end position="321"/>
    </location>
</feature>
<sequence length="443" mass="50792">MANNNKVYINPNFNKLFPPSPSATPPTATPHSKLIMHVNPNFSRQTLSHQSKIYVNPNFLKANNRSNEVDLLYSNKTLDNLPQVITSDTQINKVLMQQLVSKTRYTLVRQNTDTVKRQPPLAEAVKSATTIKINKYKSVDMKKFKKNLEASKYLNKTKSLQSVYNLSNAKQTDSTVTNQDLTNTLHSTQLRLTKFYRNKYKFCKPGTSTKVIETKSSNKRFSIDRKWRNSKLKVIKGLKKNNIPCPLYKKYGKCLRSINGTCDFLHDKKHVSICRKFLKGMCQEETCLLSHDISAKKMPTCYFYLKGICTKDNCPYLHVKLNEKSKICQDFLKGYCERGDMCFNLHTVKSYKQTKKPVNRSLNSSSHVIKKKSNSVCKSKAMNKNIKINATKADTSEGENSEPRNSECRYYSELIVKSENNKAHDAFKPSRCKLGILPSYIKL</sequence>
<accession>A0A9N9RD24</accession>
<evidence type="ECO:0000256" key="3">
    <source>
        <dbReference type="ARBA" id="ARBA00022771"/>
    </source>
</evidence>
<keyword evidence="1 6" id="KW-0479">Metal-binding</keyword>
<organism evidence="8 9">
    <name type="scientific">Diatraea saccharalis</name>
    <name type="common">sugarcane borer</name>
    <dbReference type="NCBI Taxonomy" id="40085"/>
    <lineage>
        <taxon>Eukaryota</taxon>
        <taxon>Metazoa</taxon>
        <taxon>Ecdysozoa</taxon>
        <taxon>Arthropoda</taxon>
        <taxon>Hexapoda</taxon>
        <taxon>Insecta</taxon>
        <taxon>Pterygota</taxon>
        <taxon>Neoptera</taxon>
        <taxon>Endopterygota</taxon>
        <taxon>Lepidoptera</taxon>
        <taxon>Glossata</taxon>
        <taxon>Ditrysia</taxon>
        <taxon>Pyraloidea</taxon>
        <taxon>Crambidae</taxon>
        <taxon>Crambinae</taxon>
        <taxon>Diatraea</taxon>
    </lineage>
</organism>
<dbReference type="AlphaFoldDB" id="A0A9N9RD24"/>
<reference evidence="8" key="2">
    <citation type="submission" date="2022-10" db="EMBL/GenBank/DDBJ databases">
        <authorList>
            <consortium name="ENA_rothamsted_submissions"/>
            <consortium name="culmorum"/>
            <person name="King R."/>
        </authorList>
    </citation>
    <scope>NUCLEOTIDE SEQUENCE</scope>
</reference>
<evidence type="ECO:0000256" key="5">
    <source>
        <dbReference type="ARBA" id="ARBA00071600"/>
    </source>
</evidence>
<dbReference type="SMART" id="SM00356">
    <property type="entry name" value="ZnF_C3H1"/>
    <property type="match status" value="4"/>
</dbReference>
<feature type="zinc finger region" description="C3H1-type" evidence="6">
    <location>
        <begin position="322"/>
        <end position="349"/>
    </location>
</feature>
<evidence type="ECO:0000313" key="9">
    <source>
        <dbReference type="Proteomes" id="UP001153714"/>
    </source>
</evidence>
<feature type="domain" description="C3H1-type" evidence="7">
    <location>
        <begin position="273"/>
        <end position="294"/>
    </location>
</feature>
<feature type="domain" description="C3H1-type" evidence="7">
    <location>
        <begin position="295"/>
        <end position="321"/>
    </location>
</feature>
<protein>
    <recommendedName>
        <fullName evidence="5">Zinc finger CCCH domain-containing protein 3</fullName>
    </recommendedName>
</protein>
<dbReference type="EMBL" id="OU893337">
    <property type="protein sequence ID" value="CAG9793878.1"/>
    <property type="molecule type" value="Genomic_DNA"/>
</dbReference>
<dbReference type="FunFam" id="4.10.1000.10:FF:000008">
    <property type="entry name" value="zinc finger CCCH domain-containing protein 3"/>
    <property type="match status" value="1"/>
</dbReference>
<feature type="zinc finger region" description="C3H1-type" evidence="6">
    <location>
        <begin position="239"/>
        <end position="269"/>
    </location>
</feature>
<evidence type="ECO:0000259" key="7">
    <source>
        <dbReference type="PROSITE" id="PS50103"/>
    </source>
</evidence>
<keyword evidence="2" id="KW-0677">Repeat</keyword>
<dbReference type="Gene3D" id="4.10.1000.10">
    <property type="entry name" value="Zinc finger, CCCH-type"/>
    <property type="match status" value="1"/>
</dbReference>
<dbReference type="OrthoDB" id="3247158at2759"/>
<dbReference type="GO" id="GO:0005634">
    <property type="term" value="C:nucleus"/>
    <property type="evidence" value="ECO:0007669"/>
    <property type="project" value="TreeGrafter"/>
</dbReference>
<evidence type="ECO:0000256" key="4">
    <source>
        <dbReference type="ARBA" id="ARBA00022833"/>
    </source>
</evidence>
<feature type="domain" description="C3H1-type" evidence="7">
    <location>
        <begin position="322"/>
        <end position="349"/>
    </location>
</feature>
<feature type="zinc finger region" description="C3H1-type" evidence="6">
    <location>
        <begin position="273"/>
        <end position="294"/>
    </location>
</feature>
<name>A0A9N9RD24_9NEOP</name>
<dbReference type="PROSITE" id="PS50103">
    <property type="entry name" value="ZF_C3H1"/>
    <property type="match status" value="4"/>
</dbReference>
<feature type="domain" description="C3H1-type" evidence="7">
    <location>
        <begin position="239"/>
        <end position="269"/>
    </location>
</feature>